<gene>
    <name evidence="3" type="ORF">MEUPH1_LOCUS19119</name>
</gene>
<dbReference type="PROSITE" id="PS00028">
    <property type="entry name" value="ZINC_FINGER_C2H2_1"/>
    <property type="match status" value="1"/>
</dbReference>
<dbReference type="Proteomes" id="UP001160148">
    <property type="component" value="Unassembled WGS sequence"/>
</dbReference>
<dbReference type="PANTHER" id="PTHR31912">
    <property type="entry name" value="IP13529P"/>
    <property type="match status" value="1"/>
</dbReference>
<dbReference type="EMBL" id="CARXXK010000003">
    <property type="protein sequence ID" value="CAI6364271.1"/>
    <property type="molecule type" value="Genomic_DNA"/>
</dbReference>
<evidence type="ECO:0000259" key="2">
    <source>
        <dbReference type="PROSITE" id="PS50157"/>
    </source>
</evidence>
<comment type="caution">
    <text evidence="3">The sequence shown here is derived from an EMBL/GenBank/DDBJ whole genome shotgun (WGS) entry which is preliminary data.</text>
</comment>
<protein>
    <recommendedName>
        <fullName evidence="2">C2H2-type domain-containing protein</fullName>
    </recommendedName>
</protein>
<evidence type="ECO:0000313" key="3">
    <source>
        <dbReference type="EMBL" id="CAI6364271.1"/>
    </source>
</evidence>
<proteinExistence type="predicted"/>
<feature type="domain" description="C2H2-type" evidence="2">
    <location>
        <begin position="33"/>
        <end position="63"/>
    </location>
</feature>
<keyword evidence="1" id="KW-0479">Metal-binding</keyword>
<evidence type="ECO:0000313" key="4">
    <source>
        <dbReference type="Proteomes" id="UP001160148"/>
    </source>
</evidence>
<dbReference type="GO" id="GO:0008270">
    <property type="term" value="F:zinc ion binding"/>
    <property type="evidence" value="ECO:0007669"/>
    <property type="project" value="UniProtKB-KW"/>
</dbReference>
<dbReference type="PROSITE" id="PS50157">
    <property type="entry name" value="ZINC_FINGER_C2H2_2"/>
    <property type="match status" value="1"/>
</dbReference>
<dbReference type="AlphaFoldDB" id="A0AAV0X9A4"/>
<keyword evidence="4" id="KW-1185">Reference proteome</keyword>
<keyword evidence="1" id="KW-0862">Zinc</keyword>
<reference evidence="3 4" key="1">
    <citation type="submission" date="2023-01" db="EMBL/GenBank/DDBJ databases">
        <authorList>
            <person name="Whitehead M."/>
        </authorList>
    </citation>
    <scope>NUCLEOTIDE SEQUENCE [LARGE SCALE GENOMIC DNA]</scope>
</reference>
<organism evidence="3 4">
    <name type="scientific">Macrosiphum euphorbiae</name>
    <name type="common">potato aphid</name>
    <dbReference type="NCBI Taxonomy" id="13131"/>
    <lineage>
        <taxon>Eukaryota</taxon>
        <taxon>Metazoa</taxon>
        <taxon>Ecdysozoa</taxon>
        <taxon>Arthropoda</taxon>
        <taxon>Hexapoda</taxon>
        <taxon>Insecta</taxon>
        <taxon>Pterygota</taxon>
        <taxon>Neoptera</taxon>
        <taxon>Paraneoptera</taxon>
        <taxon>Hemiptera</taxon>
        <taxon>Sternorrhyncha</taxon>
        <taxon>Aphidomorpha</taxon>
        <taxon>Aphidoidea</taxon>
        <taxon>Aphididae</taxon>
        <taxon>Macrosiphini</taxon>
        <taxon>Macrosiphum</taxon>
    </lineage>
</organism>
<dbReference type="PANTHER" id="PTHR31912:SF34">
    <property type="entry name" value="NOTOCHORD-RELATED PROTEIN"/>
    <property type="match status" value="1"/>
</dbReference>
<sequence>MPCCFICKETSPNIVLLCKHFQYKHAKHDFIEYICIENHCNRSFHLLNSFKKHVAATHYSQTSIHTKHFVTTSFQSNELASVNSQKSFANTSTSIEIPLIQPLLVDNFNNPNFPNNQIEQFLASLYANSQIPRNVVQTVTEGVTDIIRGIKGSLVNCATGIPPNISDHINTTFQGFESRFTNLNTEYKRIKYYTDCGTYIPPIEIIIGQRLNENRNNNTFSIIPTHCTEQFIPTRDVLKKFFQLKDILKDTIDYVNKVKSCDAVLTNFIQGSVWKKKIKDYDESQIVLPIFLFFDDYEVGNPLGSHSGIHKLGAVYLTVPCIPIHRQSSLSNIFLALLFHSSDRQQFGNHIIFRPLINELNYLKETGIMIESDDFKGNIKFELGLIVGDNLGIHSITGFVESFSSNYPCRVCKIRKEDMKKQCYADVNLIRSLEQYNLDVLECNVTTSGIKDVCVWHDVCGFNVLDQSGMDIMHDLLEGVCKFDIAFLLNYYIYELKMFSLQILNERMIHFDYGPDSSSKPPVLIMENIHKNNIRLSASEMLVFVRYFGLLIGDFVPKNDPVWHLYILLRQILDLITSMSLQIDSCELLQTLIAEHHDLYLMYSKQNLKPKHHFMLHYHTMLKKFGPLVALWSMRFEAKHRISKIAANTTSNRRNICKTLAIKHQLQLNNIFFKGSLPTHFETGPPKLLSDLELEVLKKFLQFSSVESIVKCPWVSIKGTKYKPKLVLTLDIHENDLPIFGIIEDIVLFNDTLVIFKCKRTNTVAFDDHVFSYEVKLDDECTFVYHHALFSYIPNNISVSSNGCSYVTLRSSI</sequence>
<dbReference type="InterPro" id="IPR013087">
    <property type="entry name" value="Znf_C2H2_type"/>
</dbReference>
<keyword evidence="1" id="KW-0863">Zinc-finger</keyword>
<dbReference type="SMART" id="SM00355">
    <property type="entry name" value="ZnF_C2H2"/>
    <property type="match status" value="2"/>
</dbReference>
<accession>A0AAV0X9A4</accession>
<evidence type="ECO:0000256" key="1">
    <source>
        <dbReference type="PROSITE-ProRule" id="PRU00042"/>
    </source>
</evidence>
<name>A0AAV0X9A4_9HEMI</name>